<dbReference type="EMBL" id="FR682616">
    <property type="protein sequence ID" value="CBW47001.1"/>
    <property type="molecule type" value="Genomic_DNA"/>
</dbReference>
<organism evidence="2 3">
    <name type="scientific">Roseovarius sp. 217 phage 1</name>
    <dbReference type="NCBI Taxonomy" id="874471"/>
    <lineage>
        <taxon>Viruses</taxon>
        <taxon>Duplodnaviria</taxon>
        <taxon>Heunggongvirae</taxon>
        <taxon>Uroviricota</taxon>
        <taxon>Caudoviricetes</taxon>
        <taxon>Schitoviridae</taxon>
        <taxon>Rhodovirinae</taxon>
        <taxon>Plymouthvirus</taxon>
        <taxon>Roseovarius Plymouth podovirus 1</taxon>
    </lineage>
</organism>
<evidence type="ECO:0000313" key="3">
    <source>
        <dbReference type="Proteomes" id="UP000258344"/>
    </source>
</evidence>
<name>E3PZ50_9CAUD</name>
<accession>E3PZ50</accession>
<feature type="transmembrane region" description="Helical" evidence="1">
    <location>
        <begin position="33"/>
        <end position="51"/>
    </location>
</feature>
<sequence length="61" mass="6979">MWNVIKALLVIAAFLFQFVIVYGAESIAEETGDYGQAIYEMLWLLLLFFIAESMLKEDKDG</sequence>
<keyword evidence="1" id="KW-0472">Membrane</keyword>
<protein>
    <submittedName>
        <fullName evidence="2">Uncharacterized protein</fullName>
    </submittedName>
</protein>
<evidence type="ECO:0000313" key="2">
    <source>
        <dbReference type="EMBL" id="CBW47001.1"/>
    </source>
</evidence>
<keyword evidence="1" id="KW-1133">Transmembrane helix</keyword>
<proteinExistence type="predicted"/>
<keyword evidence="1" id="KW-0812">Transmembrane</keyword>
<reference evidence="2 3" key="1">
    <citation type="journal article" date="2014" name="Front. Microbiol.">
        <title>Comparative genomics defines the core genome of the growing N4-like phage genus and identifies N4-like Roseophage specific genes.</title>
        <authorList>
            <person name="Chan J.Z."/>
            <person name="Millard A.D."/>
            <person name="Mann N.H."/>
            <person name="Schafer H."/>
        </authorList>
    </citation>
    <scope>NUCLEOTIDE SEQUENCE [LARGE SCALE GENOMIC DNA]</scope>
</reference>
<evidence type="ECO:0000256" key="1">
    <source>
        <dbReference type="SAM" id="Phobius"/>
    </source>
</evidence>
<dbReference type="Proteomes" id="UP000258344">
    <property type="component" value="Segment"/>
</dbReference>